<evidence type="ECO:0000313" key="4">
    <source>
        <dbReference type="EMBL" id="SEQ34680.1"/>
    </source>
</evidence>
<dbReference type="InterPro" id="IPR006342">
    <property type="entry name" value="FkbM_mtfrase"/>
</dbReference>
<dbReference type="EMBL" id="FOEP01000006">
    <property type="protein sequence ID" value="SEQ34680.1"/>
    <property type="molecule type" value="Genomic_DNA"/>
</dbReference>
<dbReference type="NCBIfam" id="TIGR01444">
    <property type="entry name" value="fkbM_fam"/>
    <property type="match status" value="1"/>
</dbReference>
<dbReference type="AlphaFoldDB" id="A0A1H9F9P9"/>
<organism evidence="4 5">
    <name type="scientific">Thalassovita taeanensis</name>
    <dbReference type="NCBI Taxonomy" id="657014"/>
    <lineage>
        <taxon>Bacteria</taxon>
        <taxon>Pseudomonadati</taxon>
        <taxon>Pseudomonadota</taxon>
        <taxon>Alphaproteobacteria</taxon>
        <taxon>Rhodobacterales</taxon>
        <taxon>Roseobacteraceae</taxon>
        <taxon>Thalassovita</taxon>
    </lineage>
</organism>
<dbReference type="GO" id="GO:0032259">
    <property type="term" value="P:methylation"/>
    <property type="evidence" value="ECO:0007669"/>
    <property type="project" value="UniProtKB-KW"/>
</dbReference>
<protein>
    <submittedName>
        <fullName evidence="4">Methyltransferase, FkbM family</fullName>
    </submittedName>
</protein>
<name>A0A1H9F9P9_9RHOB</name>
<dbReference type="SUPFAM" id="SSF53335">
    <property type="entry name" value="S-adenosyl-L-methionine-dependent methyltransferases"/>
    <property type="match status" value="1"/>
</dbReference>
<dbReference type="GO" id="GO:0008168">
    <property type="term" value="F:methyltransferase activity"/>
    <property type="evidence" value="ECO:0007669"/>
    <property type="project" value="UniProtKB-KW"/>
</dbReference>
<evidence type="ECO:0000313" key="5">
    <source>
        <dbReference type="Proteomes" id="UP000198634"/>
    </source>
</evidence>
<dbReference type="Gene3D" id="3.40.50.150">
    <property type="entry name" value="Vaccinia Virus protein VP39"/>
    <property type="match status" value="1"/>
</dbReference>
<keyword evidence="4" id="KW-0489">Methyltransferase</keyword>
<reference evidence="4 5" key="1">
    <citation type="submission" date="2016-10" db="EMBL/GenBank/DDBJ databases">
        <authorList>
            <person name="de Groot N.N."/>
        </authorList>
    </citation>
    <scope>NUCLEOTIDE SEQUENCE [LARGE SCALE GENOMIC DNA]</scope>
    <source>
        <strain evidence="4 5">DSM 22007</strain>
    </source>
</reference>
<keyword evidence="1 4" id="KW-0808">Transferase</keyword>
<dbReference type="Proteomes" id="UP000198634">
    <property type="component" value="Unassembled WGS sequence"/>
</dbReference>
<sequence length="228" mass="25246">MAKFVLEDIALEIPDSLLNEKLVQKLNSGQYEFAEARAAKMRVKPGHRVLELGGGIGYISSICAQLTDPSKIVTVEANPFTIKVIRKNLDSNRAVETRLEYGAVAGDCDAGETVTFRVGKAFWGSSVAGIEDRPGELVEVPLISLISLFEAHRPDVVIMDIEGSEMYLFDRPWPRFVRQVIMELHPRAYSMGMIKKIVDCMSQSGLTYDPGPSRGTLIGFRRVPSKKS</sequence>
<dbReference type="InterPro" id="IPR056743">
    <property type="entry name" value="TRM5-TYW2-like_MTfase"/>
</dbReference>
<keyword evidence="5" id="KW-1185">Reference proteome</keyword>
<proteinExistence type="predicted"/>
<dbReference type="InterPro" id="IPR029063">
    <property type="entry name" value="SAM-dependent_MTases_sf"/>
</dbReference>
<accession>A0A1H9F9P9</accession>
<evidence type="ECO:0000259" key="3">
    <source>
        <dbReference type="Pfam" id="PF02475"/>
    </source>
</evidence>
<keyword evidence="2" id="KW-0949">S-adenosyl-L-methionine</keyword>
<dbReference type="STRING" id="657014.SAMN04488092_1062"/>
<feature type="domain" description="TRM5/TYW2-like methyltransferase" evidence="3">
    <location>
        <begin position="37"/>
        <end position="99"/>
    </location>
</feature>
<gene>
    <name evidence="4" type="ORF">SAMN04488092_1062</name>
</gene>
<evidence type="ECO:0000256" key="1">
    <source>
        <dbReference type="ARBA" id="ARBA00022679"/>
    </source>
</evidence>
<dbReference type="OrthoDB" id="456767at2"/>
<dbReference type="Pfam" id="PF02475">
    <property type="entry name" value="TRM5-TYW2_MTfase"/>
    <property type="match status" value="1"/>
</dbReference>
<evidence type="ECO:0000256" key="2">
    <source>
        <dbReference type="ARBA" id="ARBA00022691"/>
    </source>
</evidence>
<dbReference type="RefSeq" id="WP_090269720.1">
    <property type="nucleotide sequence ID" value="NZ_FOEP01000006.1"/>
</dbReference>